<sequence length="65" mass="7787">MAYNAKSQRDYNNKCNVVRLKYTEKETKEYNRLIRYIENTDQTKTAYIKALIKSDLDNKGITYNE</sequence>
<protein>
    <recommendedName>
        <fullName evidence="5">Protein CopB</fullName>
    </recommendedName>
</protein>
<evidence type="ECO:0008006" key="5">
    <source>
        <dbReference type="Google" id="ProtNLM"/>
    </source>
</evidence>
<name>A0A415HVC6_9FIRM</name>
<proteinExistence type="predicted"/>
<organism evidence="2 4">
    <name type="scientific">Blautia obeum</name>
    <dbReference type="NCBI Taxonomy" id="40520"/>
    <lineage>
        <taxon>Bacteria</taxon>
        <taxon>Bacillati</taxon>
        <taxon>Bacillota</taxon>
        <taxon>Clostridia</taxon>
        <taxon>Lachnospirales</taxon>
        <taxon>Lachnospiraceae</taxon>
        <taxon>Blautia</taxon>
    </lineage>
</organism>
<dbReference type="Proteomes" id="UP000284220">
    <property type="component" value="Unassembled WGS sequence"/>
</dbReference>
<dbReference type="RefSeq" id="WP_118197282.1">
    <property type="nucleotide sequence ID" value="NZ_CABJDZ010000001.1"/>
</dbReference>
<dbReference type="EMBL" id="QRHZ01000001">
    <property type="protein sequence ID" value="RHG19960.1"/>
    <property type="molecule type" value="Genomic_DNA"/>
</dbReference>
<evidence type="ECO:0000313" key="2">
    <source>
        <dbReference type="EMBL" id="RHK98201.1"/>
    </source>
</evidence>
<evidence type="ECO:0000313" key="3">
    <source>
        <dbReference type="Proteomes" id="UP000284220"/>
    </source>
</evidence>
<accession>A0A415HVC6</accession>
<dbReference type="AlphaFoldDB" id="A0A415HVC6"/>
<reference evidence="3 4" key="1">
    <citation type="submission" date="2018-08" db="EMBL/GenBank/DDBJ databases">
        <title>A genome reference for cultivated species of the human gut microbiota.</title>
        <authorList>
            <person name="Zou Y."/>
            <person name="Xue W."/>
            <person name="Luo G."/>
        </authorList>
    </citation>
    <scope>NUCLEOTIDE SEQUENCE [LARGE SCALE GENOMIC DNA]</scope>
    <source>
        <strain evidence="2 4">AF39-4</strain>
        <strain evidence="1 3">AM22-9LB</strain>
    </source>
</reference>
<gene>
    <name evidence="2" type="ORF">DW040_02545</name>
    <name evidence="1" type="ORF">DW272_01795</name>
</gene>
<comment type="caution">
    <text evidence="2">The sequence shown here is derived from an EMBL/GenBank/DDBJ whole genome shotgun (WGS) entry which is preliminary data.</text>
</comment>
<evidence type="ECO:0000313" key="4">
    <source>
        <dbReference type="Proteomes" id="UP000284267"/>
    </source>
</evidence>
<dbReference type="Proteomes" id="UP000284267">
    <property type="component" value="Unassembled WGS sequence"/>
</dbReference>
<evidence type="ECO:0000313" key="1">
    <source>
        <dbReference type="EMBL" id="RHG19960.1"/>
    </source>
</evidence>
<dbReference type="EMBL" id="QROE01000001">
    <property type="protein sequence ID" value="RHK98201.1"/>
    <property type="molecule type" value="Genomic_DNA"/>
</dbReference>